<evidence type="ECO:0000313" key="1">
    <source>
        <dbReference type="EMBL" id="KAK7038509.1"/>
    </source>
</evidence>
<name>A0AAW0CHW5_9AGAR</name>
<dbReference type="EMBL" id="JAWWNJ010000017">
    <property type="protein sequence ID" value="KAK7038509.1"/>
    <property type="molecule type" value="Genomic_DNA"/>
</dbReference>
<proteinExistence type="predicted"/>
<gene>
    <name evidence="1" type="ORF">R3P38DRAFT_3182608</name>
</gene>
<accession>A0AAW0CHW5</accession>
<keyword evidence="2" id="KW-1185">Reference proteome</keyword>
<dbReference type="Proteomes" id="UP001362999">
    <property type="component" value="Unassembled WGS sequence"/>
</dbReference>
<protein>
    <submittedName>
        <fullName evidence="1">Uncharacterized protein</fullName>
    </submittedName>
</protein>
<reference evidence="1 2" key="1">
    <citation type="journal article" date="2024" name="J Genomics">
        <title>Draft genome sequencing and assembly of Favolaschia claudopus CIRM-BRFM 2984 isolated from oak limbs.</title>
        <authorList>
            <person name="Navarro D."/>
            <person name="Drula E."/>
            <person name="Chaduli D."/>
            <person name="Cazenave R."/>
            <person name="Ahrendt S."/>
            <person name="Wang J."/>
            <person name="Lipzen A."/>
            <person name="Daum C."/>
            <person name="Barry K."/>
            <person name="Grigoriev I.V."/>
            <person name="Favel A."/>
            <person name="Rosso M.N."/>
            <person name="Martin F."/>
        </authorList>
    </citation>
    <scope>NUCLEOTIDE SEQUENCE [LARGE SCALE GENOMIC DNA]</scope>
    <source>
        <strain evidence="1 2">CIRM-BRFM 2984</strain>
    </source>
</reference>
<sequence length="211" mass="24677">MKTDTKTLQQMCPVLRNNWKRHKPICDHNVEEADGKEPTLQRHLWHWVARFDTSLLHACIRGLNLKYEWENLDEGAVVLFMEPRSHPNVACRWRIQHAGIFRNEDILQILAEFKMAEQFREQVYPMHARERMRLQKSSGGDADYAKILIIAGNVGADRVEGNHPPTLRWTPTDVSKGMVARIPMERYEGDWVQDLKDQVERDCPLNVAQRL</sequence>
<dbReference type="AlphaFoldDB" id="A0AAW0CHW5"/>
<comment type="caution">
    <text evidence="1">The sequence shown here is derived from an EMBL/GenBank/DDBJ whole genome shotgun (WGS) entry which is preliminary data.</text>
</comment>
<organism evidence="1 2">
    <name type="scientific">Favolaschia claudopus</name>
    <dbReference type="NCBI Taxonomy" id="2862362"/>
    <lineage>
        <taxon>Eukaryota</taxon>
        <taxon>Fungi</taxon>
        <taxon>Dikarya</taxon>
        <taxon>Basidiomycota</taxon>
        <taxon>Agaricomycotina</taxon>
        <taxon>Agaricomycetes</taxon>
        <taxon>Agaricomycetidae</taxon>
        <taxon>Agaricales</taxon>
        <taxon>Marasmiineae</taxon>
        <taxon>Mycenaceae</taxon>
        <taxon>Favolaschia</taxon>
    </lineage>
</organism>
<evidence type="ECO:0000313" key="2">
    <source>
        <dbReference type="Proteomes" id="UP001362999"/>
    </source>
</evidence>